<organism evidence="7 8">
    <name type="scientific">Tilletiopsis washingtonensis</name>
    <dbReference type="NCBI Taxonomy" id="58919"/>
    <lineage>
        <taxon>Eukaryota</taxon>
        <taxon>Fungi</taxon>
        <taxon>Dikarya</taxon>
        <taxon>Basidiomycota</taxon>
        <taxon>Ustilaginomycotina</taxon>
        <taxon>Exobasidiomycetes</taxon>
        <taxon>Entylomatales</taxon>
        <taxon>Entylomatales incertae sedis</taxon>
        <taxon>Tilletiopsis</taxon>
    </lineage>
</organism>
<dbReference type="PANTHER" id="PTHR45856:SF25">
    <property type="entry name" value="FUNGAL LIPASE-LIKE DOMAIN-CONTAINING PROTEIN"/>
    <property type="match status" value="1"/>
</dbReference>
<evidence type="ECO:0000256" key="4">
    <source>
        <dbReference type="ARBA" id="ARBA00047591"/>
    </source>
</evidence>
<dbReference type="Gene3D" id="3.40.50.1820">
    <property type="entry name" value="alpha/beta hydrolase"/>
    <property type="match status" value="1"/>
</dbReference>
<dbReference type="InterPro" id="IPR002921">
    <property type="entry name" value="Fungal_lipase-type"/>
</dbReference>
<evidence type="ECO:0000256" key="3">
    <source>
        <dbReference type="ARBA" id="ARBA00043996"/>
    </source>
</evidence>
<name>A0A316ZFC7_9BASI</name>
<evidence type="ECO:0000313" key="7">
    <source>
        <dbReference type="EMBL" id="PWN99612.1"/>
    </source>
</evidence>
<reference evidence="7 8" key="1">
    <citation type="journal article" date="2018" name="Mol. Biol. Evol.">
        <title>Broad Genomic Sampling Reveals a Smut Pathogenic Ancestry of the Fungal Clade Ustilaginomycotina.</title>
        <authorList>
            <person name="Kijpornyongpan T."/>
            <person name="Mondo S.J."/>
            <person name="Barry K."/>
            <person name="Sandor L."/>
            <person name="Lee J."/>
            <person name="Lipzen A."/>
            <person name="Pangilinan J."/>
            <person name="LaButti K."/>
            <person name="Hainaut M."/>
            <person name="Henrissat B."/>
            <person name="Grigoriev I.V."/>
            <person name="Spatafora J.W."/>
            <person name="Aime M.C."/>
        </authorList>
    </citation>
    <scope>NUCLEOTIDE SEQUENCE [LARGE SCALE GENOMIC DNA]</scope>
    <source>
        <strain evidence="7 8">MCA 4186</strain>
    </source>
</reference>
<sequence length="283" mass="29998">MQLLLLALVPLALAAPLLQRDSPAPTAASAATLEIYAAPAGFSRDAYCTNLAVGSKVGDDGQVLWLTGDGRKTQRVYVARSPSRGIVVAHQGTNTSSLFSLLNDGDFIRDARDTRLDFLGSDASVSGGFQDAWLDTADAVLAQVRAALLTYPGSRVLVTGHSLGASISLLDAAYLRHETGAEIDTVLFGLPRSGNDAFADGIDAILPAQRHLSHYRDPIPHLPGKSFGYQAPSGEVWLDDSGNYGVDCGGQENDKCSNSVHFYQYDRDDHKGPYVGVTMGCGA</sequence>
<gene>
    <name evidence="7" type="ORF">FA09DRAFT_328417</name>
</gene>
<keyword evidence="2" id="KW-1015">Disulfide bond</keyword>
<feature type="domain" description="Fungal lipase-type" evidence="6">
    <location>
        <begin position="87"/>
        <end position="225"/>
    </location>
</feature>
<dbReference type="GO" id="GO:0016787">
    <property type="term" value="F:hydrolase activity"/>
    <property type="evidence" value="ECO:0007669"/>
    <property type="project" value="UniProtKB-KW"/>
</dbReference>
<dbReference type="PANTHER" id="PTHR45856">
    <property type="entry name" value="ALPHA/BETA-HYDROLASES SUPERFAMILY PROTEIN"/>
    <property type="match status" value="1"/>
</dbReference>
<keyword evidence="7" id="KW-0378">Hydrolase</keyword>
<dbReference type="Pfam" id="PF01764">
    <property type="entry name" value="Lipase_3"/>
    <property type="match status" value="1"/>
</dbReference>
<keyword evidence="1" id="KW-0732">Signal</keyword>
<evidence type="ECO:0000256" key="2">
    <source>
        <dbReference type="ARBA" id="ARBA00023157"/>
    </source>
</evidence>
<comment type="catalytic activity">
    <reaction evidence="5">
        <text>a monoacylglycerol + H2O = glycerol + a fatty acid + H(+)</text>
        <dbReference type="Rhea" id="RHEA:15245"/>
        <dbReference type="ChEBI" id="CHEBI:15377"/>
        <dbReference type="ChEBI" id="CHEBI:15378"/>
        <dbReference type="ChEBI" id="CHEBI:17408"/>
        <dbReference type="ChEBI" id="CHEBI:17754"/>
        <dbReference type="ChEBI" id="CHEBI:28868"/>
    </reaction>
</comment>
<accession>A0A316ZFC7</accession>
<evidence type="ECO:0000313" key="8">
    <source>
        <dbReference type="Proteomes" id="UP000245946"/>
    </source>
</evidence>
<protein>
    <submittedName>
        <fullName evidence="7">Alpha/beta-hydrolase</fullName>
    </submittedName>
</protein>
<dbReference type="OrthoDB" id="426718at2759"/>
<dbReference type="RefSeq" id="XP_025599891.1">
    <property type="nucleotide sequence ID" value="XM_025741764.1"/>
</dbReference>
<evidence type="ECO:0000259" key="6">
    <source>
        <dbReference type="Pfam" id="PF01764"/>
    </source>
</evidence>
<dbReference type="EMBL" id="KZ819287">
    <property type="protein sequence ID" value="PWN99612.1"/>
    <property type="molecule type" value="Genomic_DNA"/>
</dbReference>
<evidence type="ECO:0000256" key="1">
    <source>
        <dbReference type="ARBA" id="ARBA00022729"/>
    </source>
</evidence>
<proteinExistence type="inferred from homology"/>
<dbReference type="Proteomes" id="UP000245946">
    <property type="component" value="Unassembled WGS sequence"/>
</dbReference>
<dbReference type="InterPro" id="IPR051218">
    <property type="entry name" value="Sec_MonoDiacylglyc_Lipase"/>
</dbReference>
<evidence type="ECO:0000256" key="5">
    <source>
        <dbReference type="ARBA" id="ARBA00048461"/>
    </source>
</evidence>
<dbReference type="InterPro" id="IPR029058">
    <property type="entry name" value="AB_hydrolase_fold"/>
</dbReference>
<dbReference type="GeneID" id="37269308"/>
<dbReference type="GO" id="GO:0006629">
    <property type="term" value="P:lipid metabolic process"/>
    <property type="evidence" value="ECO:0007669"/>
    <property type="project" value="InterPro"/>
</dbReference>
<keyword evidence="8" id="KW-1185">Reference proteome</keyword>
<comment type="catalytic activity">
    <reaction evidence="4">
        <text>a diacylglycerol + H2O = a monoacylglycerol + a fatty acid + H(+)</text>
        <dbReference type="Rhea" id="RHEA:32731"/>
        <dbReference type="ChEBI" id="CHEBI:15377"/>
        <dbReference type="ChEBI" id="CHEBI:15378"/>
        <dbReference type="ChEBI" id="CHEBI:17408"/>
        <dbReference type="ChEBI" id="CHEBI:18035"/>
        <dbReference type="ChEBI" id="CHEBI:28868"/>
    </reaction>
</comment>
<comment type="similarity">
    <text evidence="3">Belongs to the AB hydrolase superfamily. Lipase family. Class 3 subfamily.</text>
</comment>
<dbReference type="AlphaFoldDB" id="A0A316ZFC7"/>
<dbReference type="SUPFAM" id="SSF53474">
    <property type="entry name" value="alpha/beta-Hydrolases"/>
    <property type="match status" value="1"/>
</dbReference>
<dbReference type="CDD" id="cd00519">
    <property type="entry name" value="Lipase_3"/>
    <property type="match status" value="1"/>
</dbReference>
<dbReference type="STRING" id="58919.A0A316ZFC7"/>